<dbReference type="EMBL" id="LR134477">
    <property type="protein sequence ID" value="VEI16149.1"/>
    <property type="molecule type" value="Genomic_DNA"/>
</dbReference>
<dbReference type="PANTHER" id="PTHR12526:SF510">
    <property type="entry name" value="D-INOSITOL 3-PHOSPHATE GLYCOSYLTRANSFERASE"/>
    <property type="match status" value="1"/>
</dbReference>
<dbReference type="AlphaFoldDB" id="A0A3S4V2K2"/>
<dbReference type="Pfam" id="PF13579">
    <property type="entry name" value="Glyco_trans_4_4"/>
    <property type="match status" value="1"/>
</dbReference>
<reference evidence="4 5" key="1">
    <citation type="submission" date="2018-12" db="EMBL/GenBank/DDBJ databases">
        <authorList>
            <consortium name="Pathogen Informatics"/>
        </authorList>
    </citation>
    <scope>NUCLEOTIDE SEQUENCE [LARGE SCALE GENOMIC DNA]</scope>
    <source>
        <strain evidence="4 5">NCTC10951</strain>
    </source>
</reference>
<name>A0A3S4V2K2_ACTVI</name>
<dbReference type="PANTHER" id="PTHR12526">
    <property type="entry name" value="GLYCOSYLTRANSFERASE"/>
    <property type="match status" value="1"/>
</dbReference>
<gene>
    <name evidence="4" type="ORF">NCTC10951_01526</name>
</gene>
<dbReference type="OrthoDB" id="3657271at2"/>
<dbReference type="SUPFAM" id="SSF53756">
    <property type="entry name" value="UDP-Glycosyltransferase/glycogen phosphorylase"/>
    <property type="match status" value="1"/>
</dbReference>
<evidence type="ECO:0000313" key="5">
    <source>
        <dbReference type="Proteomes" id="UP000268658"/>
    </source>
</evidence>
<dbReference type="Proteomes" id="UP000268658">
    <property type="component" value="Chromosome"/>
</dbReference>
<proteinExistence type="predicted"/>
<keyword evidence="1" id="KW-0328">Glycosyltransferase</keyword>
<dbReference type="InterPro" id="IPR028098">
    <property type="entry name" value="Glyco_trans_4-like_N"/>
</dbReference>
<dbReference type="KEGG" id="avc:NCTC10951_01526"/>
<evidence type="ECO:0000313" key="4">
    <source>
        <dbReference type="EMBL" id="VEI16149.1"/>
    </source>
</evidence>
<protein>
    <submittedName>
        <fullName evidence="4">Putative glycosyl transferase</fullName>
    </submittedName>
</protein>
<evidence type="ECO:0000256" key="2">
    <source>
        <dbReference type="ARBA" id="ARBA00022679"/>
    </source>
</evidence>
<dbReference type="RefSeq" id="WP_126414102.1">
    <property type="nucleotide sequence ID" value="NZ_JASPER010000006.1"/>
</dbReference>
<organism evidence="4 5">
    <name type="scientific">Actinomyces viscosus</name>
    <dbReference type="NCBI Taxonomy" id="1656"/>
    <lineage>
        <taxon>Bacteria</taxon>
        <taxon>Bacillati</taxon>
        <taxon>Actinomycetota</taxon>
        <taxon>Actinomycetes</taxon>
        <taxon>Actinomycetales</taxon>
        <taxon>Actinomycetaceae</taxon>
        <taxon>Actinomyces</taxon>
    </lineage>
</organism>
<feature type="domain" description="Glycosyltransferase subfamily 4-like N-terminal" evidence="3">
    <location>
        <begin position="32"/>
        <end position="193"/>
    </location>
</feature>
<evidence type="ECO:0000256" key="1">
    <source>
        <dbReference type="ARBA" id="ARBA00022676"/>
    </source>
</evidence>
<dbReference type="Pfam" id="PF13692">
    <property type="entry name" value="Glyco_trans_1_4"/>
    <property type="match status" value="1"/>
</dbReference>
<sequence>MTRFPRGGALLATRIHLPEAAAASFRLDGVERALARHGVPVRALTTTVPGRDGKPAPQVDDPQGVRVSRWPALRDASGYLRGYLPYLSFDVPLALRLGLASRPDVVLVEPPPTTGVVARTICALRRLPYVWYAPDVWSDAAASTGAPEAVVRVVRTAESYAMRGARCVIAINEEVAERARALGARNVVVVPNGIDTDVFEPAGELPSDEERAELGITGPYLIYAGTASEWQGADIFASALGQVRRTHPTAQILYIGQGSDWEKIAQVASTLEPGPDGAPAVVMHGLMDASDAARWQRGAAASLVSIRPGQGYDFAYPTKVLAALACGVPVVYAGVGPVVDDVTTHELGWVADYTEDDVARAMSQALDEADQVADQVADRGASRARRLHAWVRDHRSLRATGEAVARHLRTVVRGA</sequence>
<keyword evidence="2 4" id="KW-0808">Transferase</keyword>
<accession>A0A3S4V2K2</accession>
<evidence type="ECO:0000259" key="3">
    <source>
        <dbReference type="Pfam" id="PF13579"/>
    </source>
</evidence>
<dbReference type="Gene3D" id="3.40.50.2000">
    <property type="entry name" value="Glycogen Phosphorylase B"/>
    <property type="match status" value="2"/>
</dbReference>
<dbReference type="GO" id="GO:0016757">
    <property type="term" value="F:glycosyltransferase activity"/>
    <property type="evidence" value="ECO:0007669"/>
    <property type="project" value="UniProtKB-KW"/>
</dbReference>